<dbReference type="RefSeq" id="WP_184346244.1">
    <property type="nucleotide sequence ID" value="NZ_JACHJH010000001.1"/>
</dbReference>
<gene>
    <name evidence="2" type="ORF">FHS39_000720</name>
</gene>
<name>A0A7W7LK60_9ACTN</name>
<sequence length="350" mass="34241">MADDHRYDWLDDDAVERLLRGERVADDTPPAGAEELSAALLSLTAHEPSPGSPLPGEEAALAAFRQARAQAPAPRARFGARAGAFGERAGAARSFLRLPVRTALALTLAGCAVGGVAVAAGTGVLPGPFGRAGREPAPASSVAAAEDSGTETVAPGTAGPDATPSGGATGSARPSGRPDAHTTPGSGHGSPSGKASEPGTGPSATPRHDGDGTTGNGHDGHDGDNGTATGTVWAKLCRDYLATSRQGGTVNEDDERTLERTAGGGPSVVREFCERLLAAPDGKGAAGGGGTARDGGVKRDGSGILPRTSSSGLLVLPDVATLGDPGNGAAATPGTTGVASGVTFSGAVAL</sequence>
<proteinExistence type="predicted"/>
<dbReference type="EMBL" id="JACHJH010000001">
    <property type="protein sequence ID" value="MBB4891720.1"/>
    <property type="molecule type" value="Genomic_DNA"/>
</dbReference>
<feature type="region of interest" description="Disordered" evidence="1">
    <location>
        <begin position="245"/>
        <end position="265"/>
    </location>
</feature>
<feature type="region of interest" description="Disordered" evidence="1">
    <location>
        <begin position="131"/>
        <end position="227"/>
    </location>
</feature>
<feature type="compositionally biased region" description="Low complexity" evidence="1">
    <location>
        <begin position="181"/>
        <end position="193"/>
    </location>
</feature>
<protein>
    <recommendedName>
        <fullName evidence="4">Extensin</fullName>
    </recommendedName>
</protein>
<reference evidence="2 3" key="1">
    <citation type="submission" date="2020-08" db="EMBL/GenBank/DDBJ databases">
        <title>Genomic Encyclopedia of Type Strains, Phase III (KMG-III): the genomes of soil and plant-associated and newly described type strains.</title>
        <authorList>
            <person name="Whitman W."/>
        </authorList>
    </citation>
    <scope>NUCLEOTIDE SEQUENCE [LARGE SCALE GENOMIC DNA]</scope>
    <source>
        <strain evidence="2 3">CECT 3266</strain>
    </source>
</reference>
<dbReference type="Proteomes" id="UP000556084">
    <property type="component" value="Unassembled WGS sequence"/>
</dbReference>
<accession>A0A7W7LK60</accession>
<comment type="caution">
    <text evidence="2">The sequence shown here is derived from an EMBL/GenBank/DDBJ whole genome shotgun (WGS) entry which is preliminary data.</text>
</comment>
<evidence type="ECO:0000256" key="1">
    <source>
        <dbReference type="SAM" id="MobiDB-lite"/>
    </source>
</evidence>
<evidence type="ECO:0000313" key="3">
    <source>
        <dbReference type="Proteomes" id="UP000556084"/>
    </source>
</evidence>
<keyword evidence="3" id="KW-1185">Reference proteome</keyword>
<evidence type="ECO:0008006" key="4">
    <source>
        <dbReference type="Google" id="ProtNLM"/>
    </source>
</evidence>
<feature type="compositionally biased region" description="Low complexity" evidence="1">
    <location>
        <begin position="135"/>
        <end position="146"/>
    </location>
</feature>
<dbReference type="AlphaFoldDB" id="A0A7W7LK60"/>
<feature type="compositionally biased region" description="Gly residues" evidence="1">
    <location>
        <begin position="284"/>
        <end position="293"/>
    </location>
</feature>
<evidence type="ECO:0000313" key="2">
    <source>
        <dbReference type="EMBL" id="MBB4891720.1"/>
    </source>
</evidence>
<feature type="region of interest" description="Disordered" evidence="1">
    <location>
        <begin position="280"/>
        <end position="310"/>
    </location>
</feature>
<organism evidence="2 3">
    <name type="scientific">Streptomyces olivoverticillatus</name>
    <dbReference type="NCBI Taxonomy" id="66427"/>
    <lineage>
        <taxon>Bacteria</taxon>
        <taxon>Bacillati</taxon>
        <taxon>Actinomycetota</taxon>
        <taxon>Actinomycetes</taxon>
        <taxon>Kitasatosporales</taxon>
        <taxon>Streptomycetaceae</taxon>
        <taxon>Streptomyces</taxon>
    </lineage>
</organism>